<dbReference type="EMBL" id="CAXLJM020000032">
    <property type="protein sequence ID" value="CAL8099632.1"/>
    <property type="molecule type" value="Genomic_DNA"/>
</dbReference>
<evidence type="ECO:0000313" key="2">
    <source>
        <dbReference type="Proteomes" id="UP001642540"/>
    </source>
</evidence>
<name>A0ABP1QE45_9HEXA</name>
<accession>A0ABP1QE45</accession>
<protein>
    <submittedName>
        <fullName evidence="1">Uncharacterized protein</fullName>
    </submittedName>
</protein>
<evidence type="ECO:0000313" key="1">
    <source>
        <dbReference type="EMBL" id="CAL8099632.1"/>
    </source>
</evidence>
<dbReference type="Proteomes" id="UP001642540">
    <property type="component" value="Unassembled WGS sequence"/>
</dbReference>
<proteinExistence type="predicted"/>
<sequence length="214" mass="23354">MTYPLPRTEKRPLSPDTEQIELDLDTKKAKHDDSCAENQTDTSLLSEKFGLEVGEAFKVNGTVSQTPGKYTIEGVAEEVNAHPSKFGFTFSLPEKVQASGSITIQQAVDVEQTDSESDPEALPHKINLNTYTVLHDTNFLGKDFKPEGYGGTVELSGVGYPIHSLRFEFGNGILEAQVFSGENVGTFRIVPASDGTAGEISWKVDRNKLAILCQ</sequence>
<keyword evidence="2" id="KW-1185">Reference proteome</keyword>
<reference evidence="1 2" key="1">
    <citation type="submission" date="2024-08" db="EMBL/GenBank/DDBJ databases">
        <authorList>
            <person name="Cucini C."/>
            <person name="Frati F."/>
        </authorList>
    </citation>
    <scope>NUCLEOTIDE SEQUENCE [LARGE SCALE GENOMIC DNA]</scope>
</reference>
<gene>
    <name evidence="1" type="ORF">ODALV1_LOCUS10296</name>
</gene>
<organism evidence="1 2">
    <name type="scientific">Orchesella dallaii</name>
    <dbReference type="NCBI Taxonomy" id="48710"/>
    <lineage>
        <taxon>Eukaryota</taxon>
        <taxon>Metazoa</taxon>
        <taxon>Ecdysozoa</taxon>
        <taxon>Arthropoda</taxon>
        <taxon>Hexapoda</taxon>
        <taxon>Collembola</taxon>
        <taxon>Entomobryomorpha</taxon>
        <taxon>Entomobryoidea</taxon>
        <taxon>Orchesellidae</taxon>
        <taxon>Orchesellinae</taxon>
        <taxon>Orchesella</taxon>
    </lineage>
</organism>
<comment type="caution">
    <text evidence="1">The sequence shown here is derived from an EMBL/GenBank/DDBJ whole genome shotgun (WGS) entry which is preliminary data.</text>
</comment>